<dbReference type="PROSITE" id="PS50234">
    <property type="entry name" value="VWFA"/>
    <property type="match status" value="1"/>
</dbReference>
<dbReference type="EMBL" id="PFXF01000008">
    <property type="protein sequence ID" value="PJA33129.1"/>
    <property type="molecule type" value="Genomic_DNA"/>
</dbReference>
<dbReference type="Pfam" id="PF00092">
    <property type="entry name" value="VWA"/>
    <property type="match status" value="1"/>
</dbReference>
<evidence type="ECO:0000259" key="2">
    <source>
        <dbReference type="PROSITE" id="PS50234"/>
    </source>
</evidence>
<evidence type="ECO:0000313" key="3">
    <source>
        <dbReference type="EMBL" id="PJA33129.1"/>
    </source>
</evidence>
<dbReference type="InterPro" id="IPR036465">
    <property type="entry name" value="vWFA_dom_sf"/>
</dbReference>
<accession>A0A2M7WT12</accession>
<protein>
    <recommendedName>
        <fullName evidence="2">VWFA domain-containing protein</fullName>
    </recommendedName>
</protein>
<dbReference type="Gene3D" id="3.40.50.410">
    <property type="entry name" value="von Willebrand factor, type A domain"/>
    <property type="match status" value="1"/>
</dbReference>
<keyword evidence="1" id="KW-1133">Transmembrane helix</keyword>
<dbReference type="PANTHER" id="PTHR24020">
    <property type="entry name" value="COLLAGEN ALPHA"/>
    <property type="match status" value="1"/>
</dbReference>
<comment type="caution">
    <text evidence="3">The sequence shown here is derived from an EMBL/GenBank/DDBJ whole genome shotgun (WGS) entry which is preliminary data.</text>
</comment>
<keyword evidence="1" id="KW-0812">Transmembrane</keyword>
<organism evidence="3 4">
    <name type="scientific">Candidatus Zambryskibacteria bacterium CG_4_9_14_3_um_filter_42_15</name>
    <dbReference type="NCBI Taxonomy" id="1975112"/>
    <lineage>
        <taxon>Bacteria</taxon>
        <taxon>Candidatus Zambryskiibacteriota</taxon>
    </lineage>
</organism>
<dbReference type="InterPro" id="IPR050525">
    <property type="entry name" value="ECM_Assembly_Org"/>
</dbReference>
<dbReference type="SMART" id="SM00327">
    <property type="entry name" value="VWA"/>
    <property type="match status" value="1"/>
</dbReference>
<evidence type="ECO:0000313" key="4">
    <source>
        <dbReference type="Proteomes" id="UP000230758"/>
    </source>
</evidence>
<dbReference type="CDD" id="cd00198">
    <property type="entry name" value="vWFA"/>
    <property type="match status" value="1"/>
</dbReference>
<proteinExistence type="predicted"/>
<sequence length="467" mass="51089">MNQWSIERKRIIFSIVALALVTLIGAPLFFWLYDAPTCFDTKQNGDETGIDCGGSCRLLCTAESLPLVLNGDPRVLKVSENTFEVVVSVNNTNTLGEIYRAGYTFKVYEAQNTIPIKVIEGDTFVPKGATFAIFEGPFNLGEGVKPTRVTFEWKEDSLVWQKNVSPVPELKVEGLNLSREITSPHLDANITNLSLENVSNIDLIAIVSDESGNIYAASKTFIETLPAGKTAPLVFTWPEPFRETGNNICDYPADVSLVIDRSGSMNDLGLNPPQPLTDVKNTALYFISQFGKNIQHSLVSFANESSQPIDATLGFNLITIRQAVNDISIATTSAQNTNIGAGILSAREELNSLRHRKGTDKALVLLTDGVATLPDKAGVKDYPKTHALESAELAKKDGISIYTIGLGKNVDVDLLKRIATSTSEAYFAPSTNELNDIYQQIATKICKIGLAKINVYVRIFPDRSFLK</sequence>
<keyword evidence="1" id="KW-0472">Membrane</keyword>
<dbReference type="InterPro" id="IPR002035">
    <property type="entry name" value="VWF_A"/>
</dbReference>
<name>A0A2M7WT12_9BACT</name>
<feature type="transmembrane region" description="Helical" evidence="1">
    <location>
        <begin position="12"/>
        <end position="33"/>
    </location>
</feature>
<dbReference type="Proteomes" id="UP000230758">
    <property type="component" value="Unassembled WGS sequence"/>
</dbReference>
<feature type="domain" description="VWFA" evidence="2">
    <location>
        <begin position="254"/>
        <end position="441"/>
    </location>
</feature>
<evidence type="ECO:0000256" key="1">
    <source>
        <dbReference type="SAM" id="Phobius"/>
    </source>
</evidence>
<dbReference type="SUPFAM" id="SSF53300">
    <property type="entry name" value="vWA-like"/>
    <property type="match status" value="1"/>
</dbReference>
<gene>
    <name evidence="3" type="ORF">CO185_00415</name>
</gene>
<dbReference type="AlphaFoldDB" id="A0A2M7WT12"/>
<reference evidence="4" key="1">
    <citation type="submission" date="2017-09" db="EMBL/GenBank/DDBJ databases">
        <title>Depth-based differentiation of microbial function through sediment-hosted aquifers and enrichment of novel symbionts in the deep terrestrial subsurface.</title>
        <authorList>
            <person name="Probst A.J."/>
            <person name="Ladd B."/>
            <person name="Jarett J.K."/>
            <person name="Geller-Mcgrath D.E."/>
            <person name="Sieber C.M.K."/>
            <person name="Emerson J.B."/>
            <person name="Anantharaman K."/>
            <person name="Thomas B.C."/>
            <person name="Malmstrom R."/>
            <person name="Stieglmeier M."/>
            <person name="Klingl A."/>
            <person name="Woyke T."/>
            <person name="Ryan C.M."/>
            <person name="Banfield J.F."/>
        </authorList>
    </citation>
    <scope>NUCLEOTIDE SEQUENCE [LARGE SCALE GENOMIC DNA]</scope>
</reference>